<evidence type="ECO:0000313" key="5">
    <source>
        <dbReference type="Proteomes" id="UP000048948"/>
    </source>
</evidence>
<evidence type="ECO:0000256" key="1">
    <source>
        <dbReference type="SAM" id="MobiDB-lite"/>
    </source>
</evidence>
<dbReference type="EMBL" id="CNGE01000084">
    <property type="protein sequence ID" value="CKR81858.1"/>
    <property type="molecule type" value="Genomic_DNA"/>
</dbReference>
<organism evidence="3 4">
    <name type="scientific">Mycobacterium tuberculosis</name>
    <dbReference type="NCBI Taxonomy" id="1773"/>
    <lineage>
        <taxon>Bacteria</taxon>
        <taxon>Bacillati</taxon>
        <taxon>Actinomycetota</taxon>
        <taxon>Actinomycetes</taxon>
        <taxon>Mycobacteriales</taxon>
        <taxon>Mycobacteriaceae</taxon>
        <taxon>Mycobacterium</taxon>
        <taxon>Mycobacterium tuberculosis complex</taxon>
    </lineage>
</organism>
<reference evidence="4 5" key="1">
    <citation type="submission" date="2015-03" db="EMBL/GenBank/DDBJ databases">
        <authorList>
            <consortium name="Pathogen Informatics"/>
        </authorList>
    </citation>
    <scope>NUCLEOTIDE SEQUENCE [LARGE SCALE GENOMIC DNA]</scope>
    <source>
        <strain evidence="2 5">Bir 172</strain>
        <strain evidence="3 4">G09801536</strain>
    </source>
</reference>
<accession>A0A0T9XEE3</accession>
<sequence>MPSGAMLSNQCLGLGAPGRNTTGGTDIPHVVKRSGAKFREEFILRPDRVQMAPVNVIWSRWWRATR</sequence>
<gene>
    <name evidence="3" type="ORF">ERS007679_01702</name>
    <name evidence="2" type="ORF">ERS027646_00736</name>
</gene>
<dbReference type="AlphaFoldDB" id="A0A0T9XEE3"/>
<proteinExistence type="predicted"/>
<dbReference type="Proteomes" id="UP000045842">
    <property type="component" value="Unassembled WGS sequence"/>
</dbReference>
<dbReference type="Proteomes" id="UP000048948">
    <property type="component" value="Unassembled WGS sequence"/>
</dbReference>
<evidence type="ECO:0000313" key="4">
    <source>
        <dbReference type="Proteomes" id="UP000045842"/>
    </source>
</evidence>
<protein>
    <submittedName>
        <fullName evidence="3">LuxR family transcriptional regulator</fullName>
    </submittedName>
</protein>
<feature type="region of interest" description="Disordered" evidence="1">
    <location>
        <begin position="1"/>
        <end position="26"/>
    </location>
</feature>
<name>A0A0T9XEE3_MYCTX</name>
<evidence type="ECO:0000313" key="3">
    <source>
        <dbReference type="EMBL" id="COV36700.1"/>
    </source>
</evidence>
<dbReference type="EMBL" id="CSAD01000193">
    <property type="protein sequence ID" value="COV36700.1"/>
    <property type="molecule type" value="Genomic_DNA"/>
</dbReference>
<evidence type="ECO:0000313" key="2">
    <source>
        <dbReference type="EMBL" id="CKR81858.1"/>
    </source>
</evidence>
<feature type="compositionally biased region" description="Polar residues" evidence="1">
    <location>
        <begin position="1"/>
        <end position="11"/>
    </location>
</feature>